<comment type="similarity">
    <text evidence="1">Belongs to the UPF0270 family.</text>
</comment>
<evidence type="ECO:0008006" key="4">
    <source>
        <dbReference type="Google" id="ProtNLM"/>
    </source>
</evidence>
<name>A0AAN2BKW5_9GAMM</name>
<dbReference type="EMBL" id="AP023086">
    <property type="protein sequence ID" value="BCD98464.1"/>
    <property type="molecule type" value="Genomic_DNA"/>
</dbReference>
<sequence length="73" mass="8586">MIIPPSKLDNDVLNNILEEFITREGTDYGLEELNLHEKVERLRPQIMNSEVLIVFDDKLQNIQLISKQDYTLE</sequence>
<evidence type="ECO:0000313" key="2">
    <source>
        <dbReference type="EMBL" id="BCD98464.1"/>
    </source>
</evidence>
<reference evidence="2 3" key="1">
    <citation type="journal article" date="2022" name="IScience">
        <title>An ultrasensitive nanofiber-based assay for enzymatic hydrolysis and deep-sea microbial degradation of cellulose.</title>
        <authorList>
            <person name="Tsudome M."/>
            <person name="Tachioka M."/>
            <person name="Miyazaki M."/>
            <person name="Uchimura K."/>
            <person name="Tsuda M."/>
            <person name="Takaki Y."/>
            <person name="Deguchi S."/>
        </authorList>
    </citation>
    <scope>NUCLEOTIDE SEQUENCE [LARGE SCALE GENOMIC DNA]</scope>
    <source>
        <strain evidence="2 3">GE09</strain>
    </source>
</reference>
<organism evidence="2 3">
    <name type="scientific">Marinagarivorans cellulosilyticus</name>
    <dbReference type="NCBI Taxonomy" id="2721545"/>
    <lineage>
        <taxon>Bacteria</taxon>
        <taxon>Pseudomonadati</taxon>
        <taxon>Pseudomonadota</taxon>
        <taxon>Gammaproteobacteria</taxon>
        <taxon>Cellvibrionales</taxon>
        <taxon>Cellvibrionaceae</taxon>
        <taxon>Marinagarivorans</taxon>
    </lineage>
</organism>
<evidence type="ECO:0000256" key="1">
    <source>
        <dbReference type="ARBA" id="ARBA00006450"/>
    </source>
</evidence>
<accession>A0AAN2BKW5</accession>
<dbReference type="Proteomes" id="UP001320119">
    <property type="component" value="Chromosome"/>
</dbReference>
<dbReference type="Gene3D" id="1.10.10.610">
    <property type="entry name" value="YehU-like"/>
    <property type="match status" value="1"/>
</dbReference>
<gene>
    <name evidence="2" type="ORF">MARGE09_P2665</name>
</gene>
<dbReference type="Pfam" id="PF06794">
    <property type="entry name" value="UPF0270"/>
    <property type="match status" value="1"/>
</dbReference>
<evidence type="ECO:0000313" key="3">
    <source>
        <dbReference type="Proteomes" id="UP001320119"/>
    </source>
</evidence>
<proteinExistence type="inferred from homology"/>
<dbReference type="KEGG" id="marq:MARGE09_P2665"/>
<dbReference type="InterPro" id="IPR010648">
    <property type="entry name" value="UPF0270"/>
</dbReference>
<protein>
    <recommendedName>
        <fullName evidence="4">YheU family protein</fullName>
    </recommendedName>
</protein>
<dbReference type="RefSeq" id="WP_236982818.1">
    <property type="nucleotide sequence ID" value="NZ_AP023086.1"/>
</dbReference>
<keyword evidence="3" id="KW-1185">Reference proteome</keyword>
<dbReference type="AlphaFoldDB" id="A0AAN2BKW5"/>
<dbReference type="InterPro" id="IPR036685">
    <property type="entry name" value="YehU-like_sf"/>
</dbReference>
<dbReference type="SUPFAM" id="SSF118001">
    <property type="entry name" value="YehU-like"/>
    <property type="match status" value="1"/>
</dbReference>